<comment type="function">
    <text evidence="1 9">May be involved in recombinational repair of damaged DNA.</text>
</comment>
<keyword evidence="13" id="KW-1185">Reference proteome</keyword>
<keyword evidence="4" id="KW-0547">Nucleotide-binding</keyword>
<dbReference type="Proteomes" id="UP000016023">
    <property type="component" value="Unassembled WGS sequence"/>
</dbReference>
<dbReference type="GO" id="GO:0016887">
    <property type="term" value="F:ATP hydrolysis activity"/>
    <property type="evidence" value="ECO:0007669"/>
    <property type="project" value="InterPro"/>
</dbReference>
<dbReference type="HOGENOM" id="CLU_018297_3_1_10"/>
<dbReference type="NCBIfam" id="TIGR00634">
    <property type="entry name" value="recN"/>
    <property type="match status" value="1"/>
</dbReference>
<evidence type="ECO:0000256" key="10">
    <source>
        <dbReference type="SAM" id="Coils"/>
    </source>
</evidence>
<dbReference type="CDD" id="cd03241">
    <property type="entry name" value="ABC_RecN"/>
    <property type="match status" value="2"/>
</dbReference>
<accession>H1Q0K4</accession>
<name>H1Q0K4_9BACT</name>
<dbReference type="SUPFAM" id="SSF52540">
    <property type="entry name" value="P-loop containing nucleoside triphosphate hydrolases"/>
    <property type="match status" value="1"/>
</dbReference>
<dbReference type="FunFam" id="3.40.50.300:FF:000319">
    <property type="entry name" value="DNA repair protein RecN"/>
    <property type="match status" value="1"/>
</dbReference>
<feature type="coiled-coil region" evidence="10">
    <location>
        <begin position="156"/>
        <end position="223"/>
    </location>
</feature>
<dbReference type="Gene3D" id="3.40.50.300">
    <property type="entry name" value="P-loop containing nucleotide triphosphate hydrolases"/>
    <property type="match status" value="2"/>
</dbReference>
<dbReference type="eggNOG" id="COG0497">
    <property type="taxonomic scope" value="Bacteria"/>
</dbReference>
<dbReference type="GO" id="GO:0043590">
    <property type="term" value="C:bacterial nucleoid"/>
    <property type="evidence" value="ECO:0007669"/>
    <property type="project" value="TreeGrafter"/>
</dbReference>
<dbReference type="InterPro" id="IPR004604">
    <property type="entry name" value="DNA_recomb/repair_RecN"/>
</dbReference>
<evidence type="ECO:0000256" key="7">
    <source>
        <dbReference type="ARBA" id="ARBA00023204"/>
    </source>
</evidence>
<evidence type="ECO:0000256" key="2">
    <source>
        <dbReference type="ARBA" id="ARBA00009441"/>
    </source>
</evidence>
<gene>
    <name evidence="12" type="ORF">HMPREF9140_00442</name>
</gene>
<evidence type="ECO:0000256" key="1">
    <source>
        <dbReference type="ARBA" id="ARBA00003618"/>
    </source>
</evidence>
<organism evidence="12 13">
    <name type="scientific">Prevotella micans F0438</name>
    <dbReference type="NCBI Taxonomy" id="883158"/>
    <lineage>
        <taxon>Bacteria</taxon>
        <taxon>Pseudomonadati</taxon>
        <taxon>Bacteroidota</taxon>
        <taxon>Bacteroidia</taxon>
        <taxon>Bacteroidales</taxon>
        <taxon>Prevotellaceae</taxon>
        <taxon>Prevotella</taxon>
    </lineage>
</organism>
<evidence type="ECO:0000313" key="13">
    <source>
        <dbReference type="Proteomes" id="UP000016023"/>
    </source>
</evidence>
<dbReference type="GO" id="GO:0009432">
    <property type="term" value="P:SOS response"/>
    <property type="evidence" value="ECO:0007669"/>
    <property type="project" value="TreeGrafter"/>
</dbReference>
<reference evidence="12 13" key="1">
    <citation type="submission" date="2011-12" db="EMBL/GenBank/DDBJ databases">
        <title>The Genome Sequence of Prevotella micans F0438.</title>
        <authorList>
            <consortium name="The Broad Institute Genome Sequencing Platform"/>
            <person name="Earl A."/>
            <person name="Ward D."/>
            <person name="Feldgarden M."/>
            <person name="Gevers D."/>
            <person name="Izard J."/>
            <person name="Baranova O.V."/>
            <person name="Blanton J.M."/>
            <person name="Wade W.G."/>
            <person name="Dewhirst F.E."/>
            <person name="Young S.K."/>
            <person name="Zeng Q."/>
            <person name="Gargeya S."/>
            <person name="Fitzgerald M."/>
            <person name="Haas B."/>
            <person name="Abouelleil A."/>
            <person name="Alvarado L."/>
            <person name="Arachchi H.M."/>
            <person name="Berlin A."/>
            <person name="Chapman S.B."/>
            <person name="Gearin G."/>
            <person name="Goldberg J."/>
            <person name="Griggs A."/>
            <person name="Gujja S."/>
            <person name="Hansen M."/>
            <person name="Heiman D."/>
            <person name="Howarth C."/>
            <person name="Larimer J."/>
            <person name="Lui A."/>
            <person name="MacDonald P.J.P."/>
            <person name="McCowen C."/>
            <person name="Montmayeur A."/>
            <person name="Murphy C."/>
            <person name="Neiman D."/>
            <person name="Pearson M."/>
            <person name="Priest M."/>
            <person name="Roberts A."/>
            <person name="Saif S."/>
            <person name="Shea T."/>
            <person name="Sisk P."/>
            <person name="Stolte C."/>
            <person name="Sykes S."/>
            <person name="Wortman J."/>
            <person name="Nusbaum C."/>
            <person name="Birren B."/>
        </authorList>
    </citation>
    <scope>NUCLEOTIDE SEQUENCE [LARGE SCALE GENOMIC DNA]</scope>
    <source>
        <strain evidence="12 13">F0438</strain>
    </source>
</reference>
<dbReference type="PIRSF" id="PIRSF003128">
    <property type="entry name" value="RecN"/>
    <property type="match status" value="1"/>
</dbReference>
<evidence type="ECO:0000256" key="6">
    <source>
        <dbReference type="ARBA" id="ARBA00022840"/>
    </source>
</evidence>
<evidence type="ECO:0000256" key="8">
    <source>
        <dbReference type="ARBA" id="ARBA00033408"/>
    </source>
</evidence>
<proteinExistence type="inferred from homology"/>
<keyword evidence="10" id="KW-0175">Coiled coil</keyword>
<evidence type="ECO:0000313" key="12">
    <source>
        <dbReference type="EMBL" id="EHO73520.1"/>
    </source>
</evidence>
<dbReference type="GO" id="GO:0006302">
    <property type="term" value="P:double-strand break repair"/>
    <property type="evidence" value="ECO:0007669"/>
    <property type="project" value="InterPro"/>
</dbReference>
<dbReference type="RefSeq" id="WP_006951438.1">
    <property type="nucleotide sequence ID" value="NZ_JH594521.1"/>
</dbReference>
<dbReference type="Pfam" id="PF13175">
    <property type="entry name" value="AAA_15"/>
    <property type="match status" value="1"/>
</dbReference>
<dbReference type="GO" id="GO:0005524">
    <property type="term" value="F:ATP binding"/>
    <property type="evidence" value="ECO:0007669"/>
    <property type="project" value="UniProtKB-KW"/>
</dbReference>
<dbReference type="STRING" id="883158.HMPREF9140_00442"/>
<dbReference type="EMBL" id="AGWK01000016">
    <property type="protein sequence ID" value="EHO73520.1"/>
    <property type="molecule type" value="Genomic_DNA"/>
</dbReference>
<feature type="domain" description="Endonuclease GajA/Old nuclease/RecF-like AAA" evidence="11">
    <location>
        <begin position="1"/>
        <end position="495"/>
    </location>
</feature>
<feature type="coiled-coil region" evidence="10">
    <location>
        <begin position="262"/>
        <end position="289"/>
    </location>
</feature>
<protein>
    <recommendedName>
        <fullName evidence="3 9">DNA repair protein RecN</fullName>
    </recommendedName>
    <alternativeName>
        <fullName evidence="8 9">Recombination protein N</fullName>
    </alternativeName>
</protein>
<dbReference type="InterPro" id="IPR041685">
    <property type="entry name" value="AAA_GajA/Old/RecF-like"/>
</dbReference>
<dbReference type="PANTHER" id="PTHR11059:SF0">
    <property type="entry name" value="DNA REPAIR PROTEIN RECN"/>
    <property type="match status" value="1"/>
</dbReference>
<sequence>MLKNLYIKNFTLIDQLNIDFREGFSVISGETGAGKSIILGAIALLLGSRADSKQIKTGEKKCVIEAHFDLSRYDFEAFFTDNAIDFEPADTILRRELSDNGKSRAFINDSPVSLQAMRTLGEQLVDIHSQHQNLLLQQENFQLNVLDIIADNSPQLKEYTQAFELYKQTEKELEALKSQLVREREDEEYTRFRFEEISRAQLKKGMQDELEQEEQALSHSEEIKTALFDAEGRLNNDDNGIVSQMKVAVNSLRSIEKVYPKVSDVAERLESANIELKDIAAELSAFMEEIDFDPARLEDINRQLDTIYSLEQKFHVASVDELLDVQEQLRQKLNNIESGDDTLNELQTKLDQQLVQTKELAARLTEQRTKAARFVENEMKQRLAPLGIPNVRFAVTLAPKNMSADGSDSVQFMFSANKNAPMQPVGQVASGGEIARVMLSLKAMISGKTKLPTIIFDEIDTGVSGKIAQKMALIMQEMGNNERQVISITHLPQIAALGTSHYKVEKEDTPDGTRSRMRELSDNERIAEIAQMLSGADITEAALQNARDLLAANNSL</sequence>
<comment type="caution">
    <text evidence="12">The sequence shown here is derived from an EMBL/GenBank/DDBJ whole genome shotgun (WGS) entry which is preliminary data.</text>
</comment>
<evidence type="ECO:0000259" key="11">
    <source>
        <dbReference type="Pfam" id="PF13175"/>
    </source>
</evidence>
<dbReference type="AlphaFoldDB" id="H1Q0K4"/>
<keyword evidence="7 9" id="KW-0234">DNA repair</keyword>
<dbReference type="PANTHER" id="PTHR11059">
    <property type="entry name" value="DNA REPAIR PROTEIN RECN"/>
    <property type="match status" value="1"/>
</dbReference>
<evidence type="ECO:0000256" key="3">
    <source>
        <dbReference type="ARBA" id="ARBA00021315"/>
    </source>
</evidence>
<keyword evidence="6" id="KW-0067">ATP-binding</keyword>
<evidence type="ECO:0000256" key="4">
    <source>
        <dbReference type="ARBA" id="ARBA00022741"/>
    </source>
</evidence>
<evidence type="ECO:0000256" key="9">
    <source>
        <dbReference type="PIRNR" id="PIRNR003128"/>
    </source>
</evidence>
<comment type="similarity">
    <text evidence="2 9">Belongs to the RecN family.</text>
</comment>
<evidence type="ECO:0000256" key="5">
    <source>
        <dbReference type="ARBA" id="ARBA00022763"/>
    </source>
</evidence>
<keyword evidence="5 9" id="KW-0227">DNA damage</keyword>
<feature type="coiled-coil region" evidence="10">
    <location>
        <begin position="319"/>
        <end position="363"/>
    </location>
</feature>
<dbReference type="PATRIC" id="fig|883158.3.peg.452"/>
<dbReference type="GO" id="GO:0006310">
    <property type="term" value="P:DNA recombination"/>
    <property type="evidence" value="ECO:0007669"/>
    <property type="project" value="InterPro"/>
</dbReference>
<dbReference type="InterPro" id="IPR027417">
    <property type="entry name" value="P-loop_NTPase"/>
</dbReference>